<organism evidence="2 3">
    <name type="scientific">Brachybacterium aquaticum</name>
    <dbReference type="NCBI Taxonomy" id="1432564"/>
    <lineage>
        <taxon>Bacteria</taxon>
        <taxon>Bacillati</taxon>
        <taxon>Actinomycetota</taxon>
        <taxon>Actinomycetes</taxon>
        <taxon>Micrococcales</taxon>
        <taxon>Dermabacteraceae</taxon>
        <taxon>Brachybacterium</taxon>
    </lineage>
</organism>
<keyword evidence="2" id="KW-0808">Transferase</keyword>
<evidence type="ECO:0000313" key="2">
    <source>
        <dbReference type="EMBL" id="MBB5831185.1"/>
    </source>
</evidence>
<proteinExistence type="predicted"/>
<sequence length="191" mass="21456">MTRTLDELDWPLRTDRLVLRRGRSEDAAQVWPWYGLPEVQEWTTTLSATLEEHQQWWDRTLDSCVVGLQGGRIVVTGKLERQDAWSQADMREQAAGQKAELGWVLAPSAQGQGLGTEFAAALLDIAVDGLGVHRVEASCFAENLASRRVMEKIGLRLEGVFREESLHRSGRWLDGMTYAILANEHRAQQSG</sequence>
<gene>
    <name evidence="2" type="ORF">HNR70_000998</name>
</gene>
<dbReference type="InterPro" id="IPR016181">
    <property type="entry name" value="Acyl_CoA_acyltransferase"/>
</dbReference>
<dbReference type="PROSITE" id="PS51186">
    <property type="entry name" value="GNAT"/>
    <property type="match status" value="1"/>
</dbReference>
<feature type="domain" description="N-acetyltransferase" evidence="1">
    <location>
        <begin position="17"/>
        <end position="179"/>
    </location>
</feature>
<dbReference type="InterPro" id="IPR000182">
    <property type="entry name" value="GNAT_dom"/>
</dbReference>
<evidence type="ECO:0000259" key="1">
    <source>
        <dbReference type="PROSITE" id="PS51186"/>
    </source>
</evidence>
<dbReference type="AlphaFoldDB" id="A0A841ACV9"/>
<name>A0A841ACV9_9MICO</name>
<comment type="caution">
    <text evidence="2">The sequence shown here is derived from an EMBL/GenBank/DDBJ whole genome shotgun (WGS) entry which is preliminary data.</text>
</comment>
<keyword evidence="3" id="KW-1185">Reference proteome</keyword>
<dbReference type="RefSeq" id="WP_184324696.1">
    <property type="nucleotide sequence ID" value="NZ_JACHLZ010000001.1"/>
</dbReference>
<dbReference type="Proteomes" id="UP000588158">
    <property type="component" value="Unassembled WGS sequence"/>
</dbReference>
<evidence type="ECO:0000313" key="3">
    <source>
        <dbReference type="Proteomes" id="UP000588158"/>
    </source>
</evidence>
<dbReference type="InterPro" id="IPR051531">
    <property type="entry name" value="N-acetyltransferase"/>
</dbReference>
<reference evidence="2 3" key="1">
    <citation type="submission" date="2020-08" db="EMBL/GenBank/DDBJ databases">
        <title>Sequencing the genomes of 1000 actinobacteria strains.</title>
        <authorList>
            <person name="Klenk H.-P."/>
        </authorList>
    </citation>
    <scope>NUCLEOTIDE SEQUENCE [LARGE SCALE GENOMIC DNA]</scope>
    <source>
        <strain evidence="2 3">DSM 28796</strain>
    </source>
</reference>
<accession>A0A841ACV9</accession>
<dbReference type="GO" id="GO:0016747">
    <property type="term" value="F:acyltransferase activity, transferring groups other than amino-acyl groups"/>
    <property type="evidence" value="ECO:0007669"/>
    <property type="project" value="InterPro"/>
</dbReference>
<dbReference type="Pfam" id="PF13302">
    <property type="entry name" value="Acetyltransf_3"/>
    <property type="match status" value="1"/>
</dbReference>
<dbReference type="SUPFAM" id="SSF55729">
    <property type="entry name" value="Acyl-CoA N-acyltransferases (Nat)"/>
    <property type="match status" value="1"/>
</dbReference>
<dbReference type="Gene3D" id="3.40.630.30">
    <property type="match status" value="1"/>
</dbReference>
<dbReference type="PANTHER" id="PTHR43792">
    <property type="entry name" value="GNAT FAMILY, PUTATIVE (AFU_ORTHOLOGUE AFUA_3G00765)-RELATED-RELATED"/>
    <property type="match status" value="1"/>
</dbReference>
<dbReference type="PANTHER" id="PTHR43792:SF1">
    <property type="entry name" value="N-ACETYLTRANSFERASE DOMAIN-CONTAINING PROTEIN"/>
    <property type="match status" value="1"/>
</dbReference>
<dbReference type="EMBL" id="JACHLZ010000001">
    <property type="protein sequence ID" value="MBB5831185.1"/>
    <property type="molecule type" value="Genomic_DNA"/>
</dbReference>
<protein>
    <submittedName>
        <fullName evidence="2">RimJ/RimL family protein N-acetyltransferase</fullName>
    </submittedName>
</protein>